<reference evidence="1 2" key="1">
    <citation type="submission" date="2014-07" db="EMBL/GenBank/DDBJ databases">
        <authorList>
            <person name="McCorrison J."/>
            <person name="Sanka R."/>
            <person name="Torralba M."/>
            <person name="Gillis M."/>
            <person name="Haft D.H."/>
            <person name="Methe B."/>
            <person name="Sutton G."/>
            <person name="Nelson K.E."/>
        </authorList>
    </citation>
    <scope>NUCLEOTIDE SEQUENCE [LARGE SCALE GENOMIC DNA]</scope>
    <source>
        <strain evidence="1 2">DNF00314</strain>
    </source>
</reference>
<evidence type="ECO:0000313" key="2">
    <source>
        <dbReference type="Proteomes" id="UP000029628"/>
    </source>
</evidence>
<dbReference type="Proteomes" id="UP000029628">
    <property type="component" value="Unassembled WGS sequence"/>
</dbReference>
<dbReference type="CDD" id="cd02208">
    <property type="entry name" value="cupin_RmlC-like"/>
    <property type="match status" value="1"/>
</dbReference>
<dbReference type="InterPro" id="IPR011051">
    <property type="entry name" value="RmlC_Cupin_sf"/>
</dbReference>
<organism evidence="1 2">
    <name type="scientific">Veillonella montpellierensis DNF00314</name>
    <dbReference type="NCBI Taxonomy" id="1401067"/>
    <lineage>
        <taxon>Bacteria</taxon>
        <taxon>Bacillati</taxon>
        <taxon>Bacillota</taxon>
        <taxon>Negativicutes</taxon>
        <taxon>Veillonellales</taxon>
        <taxon>Veillonellaceae</taxon>
        <taxon>Veillonella</taxon>
    </lineage>
</organism>
<evidence type="ECO:0008006" key="3">
    <source>
        <dbReference type="Google" id="ProtNLM"/>
    </source>
</evidence>
<evidence type="ECO:0000313" key="1">
    <source>
        <dbReference type="EMBL" id="KGF46458.1"/>
    </source>
</evidence>
<name>A0A096AH42_9FIRM</name>
<comment type="caution">
    <text evidence="1">The sequence shown here is derived from an EMBL/GenBank/DDBJ whole genome shotgun (WGS) entry which is preliminary data.</text>
</comment>
<sequence length="94" mass="10580">MSLGIEKHEPGTMFQEKQYTVVKKVGNASDTIEKHNHPDYTILFTVIRGTILVTLNEVENHTLSAGMVLRFDGTNFIQAKFIDDGECIVTLLKK</sequence>
<dbReference type="InterPro" id="IPR014710">
    <property type="entry name" value="RmlC-like_jellyroll"/>
</dbReference>
<gene>
    <name evidence="1" type="ORF">HMPREF0872_08140</name>
</gene>
<accession>A0A096AH42</accession>
<protein>
    <recommendedName>
        <fullName evidence="3">DUF1637 domain-containing protein</fullName>
    </recommendedName>
</protein>
<dbReference type="eggNOG" id="COG1917">
    <property type="taxonomic scope" value="Bacteria"/>
</dbReference>
<dbReference type="AlphaFoldDB" id="A0A096AH42"/>
<dbReference type="RefSeq" id="WP_038153171.1">
    <property type="nucleotide sequence ID" value="NZ_JRNT01000039.1"/>
</dbReference>
<dbReference type="Gene3D" id="2.60.120.10">
    <property type="entry name" value="Jelly Rolls"/>
    <property type="match status" value="1"/>
</dbReference>
<dbReference type="EMBL" id="JRNT01000039">
    <property type="protein sequence ID" value="KGF46458.1"/>
    <property type="molecule type" value="Genomic_DNA"/>
</dbReference>
<proteinExistence type="predicted"/>
<keyword evidence="2" id="KW-1185">Reference proteome</keyword>
<dbReference type="SUPFAM" id="SSF51182">
    <property type="entry name" value="RmlC-like cupins"/>
    <property type="match status" value="1"/>
</dbReference>